<proteinExistence type="predicted"/>
<name>A0A1I6FV92_9MICO</name>
<dbReference type="PANTHER" id="PTHR43158">
    <property type="entry name" value="SKFA PEPTIDE EXPORT ATP-BINDING PROTEIN SKFE"/>
    <property type="match status" value="1"/>
</dbReference>
<dbReference type="AlphaFoldDB" id="A0A1I6FV92"/>
<evidence type="ECO:0000256" key="1">
    <source>
        <dbReference type="ARBA" id="ARBA00022741"/>
    </source>
</evidence>
<keyword evidence="1" id="KW-0547">Nucleotide-binding</keyword>
<dbReference type="SUPFAM" id="SSF52540">
    <property type="entry name" value="P-loop containing nucleoside triphosphate hydrolases"/>
    <property type="match status" value="1"/>
</dbReference>
<feature type="domain" description="ABC transporter" evidence="4">
    <location>
        <begin position="37"/>
        <end position="244"/>
    </location>
</feature>
<dbReference type="EMBL" id="FOYR01000001">
    <property type="protein sequence ID" value="SFR33844.1"/>
    <property type="molecule type" value="Genomic_DNA"/>
</dbReference>
<evidence type="ECO:0000313" key="6">
    <source>
        <dbReference type="Proteomes" id="UP000198877"/>
    </source>
</evidence>
<evidence type="ECO:0000256" key="3">
    <source>
        <dbReference type="SAM" id="MobiDB-lite"/>
    </source>
</evidence>
<evidence type="ECO:0000259" key="4">
    <source>
        <dbReference type="PROSITE" id="PS50893"/>
    </source>
</evidence>
<gene>
    <name evidence="5" type="ORF">SAMN04488591_0377</name>
</gene>
<sequence length="244" mass="26450">MKGPTTCLRRRRRSSLRGRTQRTTREATSEQHQTMQFEVESATVTVGGVSLLHPTSVSVSSGDALVVRGPNGAGKSTLLRLLAGIHRPTAGAVRFNGNEVDERDRAFRREVTSMIGLPPMAPDLTLRDHIELVASTWFASLGECRTLAEELLTEFGLTALSQRFPHELSSGQTQLFGLAIVLARPYSFVLLDEPEQRLDGRHLQAVGAALRRRTDDGAGLVVATHSEELASMLGGTVLRLGGEA</sequence>
<evidence type="ECO:0000313" key="5">
    <source>
        <dbReference type="EMBL" id="SFR33844.1"/>
    </source>
</evidence>
<dbReference type="Pfam" id="PF00005">
    <property type="entry name" value="ABC_tran"/>
    <property type="match status" value="1"/>
</dbReference>
<dbReference type="InterPro" id="IPR003593">
    <property type="entry name" value="AAA+_ATPase"/>
</dbReference>
<dbReference type="PANTHER" id="PTHR43158:SF2">
    <property type="entry name" value="SKFA PEPTIDE EXPORT ATP-BINDING PROTEIN SKFE"/>
    <property type="match status" value="1"/>
</dbReference>
<keyword evidence="2" id="KW-0067">ATP-binding</keyword>
<dbReference type="InterPro" id="IPR027417">
    <property type="entry name" value="P-loop_NTPase"/>
</dbReference>
<dbReference type="Proteomes" id="UP000198877">
    <property type="component" value="Unassembled WGS sequence"/>
</dbReference>
<dbReference type="PROSITE" id="PS50893">
    <property type="entry name" value="ABC_TRANSPORTER_2"/>
    <property type="match status" value="1"/>
</dbReference>
<dbReference type="GO" id="GO:0005524">
    <property type="term" value="F:ATP binding"/>
    <property type="evidence" value="ECO:0007669"/>
    <property type="project" value="UniProtKB-KW"/>
</dbReference>
<protein>
    <submittedName>
        <fullName evidence="5">ABC transporter</fullName>
    </submittedName>
</protein>
<dbReference type="InterPro" id="IPR003439">
    <property type="entry name" value="ABC_transporter-like_ATP-bd"/>
</dbReference>
<dbReference type="Gene3D" id="3.40.50.300">
    <property type="entry name" value="P-loop containing nucleotide triphosphate hydrolases"/>
    <property type="match status" value="1"/>
</dbReference>
<accession>A0A1I6FV92</accession>
<dbReference type="GO" id="GO:0016887">
    <property type="term" value="F:ATP hydrolysis activity"/>
    <property type="evidence" value="ECO:0007669"/>
    <property type="project" value="InterPro"/>
</dbReference>
<reference evidence="6" key="1">
    <citation type="submission" date="2016-10" db="EMBL/GenBank/DDBJ databases">
        <authorList>
            <person name="Varghese N."/>
            <person name="Submissions S."/>
        </authorList>
    </citation>
    <scope>NUCLEOTIDE SEQUENCE [LARGE SCALE GENOMIC DNA]</scope>
    <source>
        <strain evidence="6">CL127</strain>
    </source>
</reference>
<dbReference type="SMART" id="SM00382">
    <property type="entry name" value="AAA"/>
    <property type="match status" value="1"/>
</dbReference>
<feature type="compositionally biased region" description="Basic residues" evidence="3">
    <location>
        <begin position="8"/>
        <end position="22"/>
    </location>
</feature>
<evidence type="ECO:0000256" key="2">
    <source>
        <dbReference type="ARBA" id="ARBA00022840"/>
    </source>
</evidence>
<organism evidence="5 6">
    <name type="scientific">Microbacterium azadirachtae</name>
    <dbReference type="NCBI Taxonomy" id="582680"/>
    <lineage>
        <taxon>Bacteria</taxon>
        <taxon>Bacillati</taxon>
        <taxon>Actinomycetota</taxon>
        <taxon>Actinomycetes</taxon>
        <taxon>Micrococcales</taxon>
        <taxon>Microbacteriaceae</taxon>
        <taxon>Microbacterium</taxon>
    </lineage>
</organism>
<feature type="region of interest" description="Disordered" evidence="3">
    <location>
        <begin position="1"/>
        <end position="32"/>
    </location>
</feature>